<accession>A0A8S1NKD2</accession>
<comment type="caution">
    <text evidence="1">The sequence shown here is derived from an EMBL/GenBank/DDBJ whole genome shotgun (WGS) entry which is preliminary data.</text>
</comment>
<sequence>MNQKIEKQINSIWMKKGLKITKRFQGGLTNENRSIGIAAARPEDYNNSFSFYLQNIMKEYHKIEGLNKIRTQLEYYLLVNMLVLKLIQDLKEFLGEQEQLEMLFDIIYHHL</sequence>
<dbReference type="AlphaFoldDB" id="A0A8S1NKD2"/>
<keyword evidence="2" id="KW-1185">Reference proteome</keyword>
<evidence type="ECO:0000313" key="2">
    <source>
        <dbReference type="Proteomes" id="UP000692954"/>
    </source>
</evidence>
<protein>
    <submittedName>
        <fullName evidence="1">Uncharacterized protein</fullName>
    </submittedName>
</protein>
<dbReference type="EMBL" id="CAJJDN010000051">
    <property type="protein sequence ID" value="CAD8087094.1"/>
    <property type="molecule type" value="Genomic_DNA"/>
</dbReference>
<organism evidence="1 2">
    <name type="scientific">Paramecium sonneborni</name>
    <dbReference type="NCBI Taxonomy" id="65129"/>
    <lineage>
        <taxon>Eukaryota</taxon>
        <taxon>Sar</taxon>
        <taxon>Alveolata</taxon>
        <taxon>Ciliophora</taxon>
        <taxon>Intramacronucleata</taxon>
        <taxon>Oligohymenophorea</taxon>
        <taxon>Peniculida</taxon>
        <taxon>Parameciidae</taxon>
        <taxon>Paramecium</taxon>
    </lineage>
</organism>
<gene>
    <name evidence="1" type="ORF">PSON_ATCC_30995.1.T0510008</name>
</gene>
<name>A0A8S1NKD2_9CILI</name>
<evidence type="ECO:0000313" key="1">
    <source>
        <dbReference type="EMBL" id="CAD8087094.1"/>
    </source>
</evidence>
<proteinExistence type="predicted"/>
<reference evidence="1" key="1">
    <citation type="submission" date="2021-01" db="EMBL/GenBank/DDBJ databases">
        <authorList>
            <consortium name="Genoscope - CEA"/>
            <person name="William W."/>
        </authorList>
    </citation>
    <scope>NUCLEOTIDE SEQUENCE</scope>
</reference>
<dbReference type="Proteomes" id="UP000692954">
    <property type="component" value="Unassembled WGS sequence"/>
</dbReference>
<dbReference type="OrthoDB" id="430219at2759"/>